<feature type="transmembrane region" description="Helical" evidence="5">
    <location>
        <begin position="220"/>
        <end position="238"/>
    </location>
</feature>
<dbReference type="PROSITE" id="PS00217">
    <property type="entry name" value="SUGAR_TRANSPORT_2"/>
    <property type="match status" value="1"/>
</dbReference>
<dbReference type="InterPro" id="IPR020846">
    <property type="entry name" value="MFS_dom"/>
</dbReference>
<dbReference type="PROSITE" id="PS50850">
    <property type="entry name" value="MFS"/>
    <property type="match status" value="1"/>
</dbReference>
<feature type="transmembrane region" description="Helical" evidence="5">
    <location>
        <begin position="377"/>
        <end position="395"/>
    </location>
</feature>
<evidence type="ECO:0000313" key="7">
    <source>
        <dbReference type="EMBL" id="QOR18083.1"/>
    </source>
</evidence>
<sequence length="404" mass="43340">MTNVNQYGWKALIGSAVGYAMDGFDLLILGFMLSAISADLNLTPAQSGSLVTWTLVGAVVGGIVFGALSDRYGRVRVLTWTIVLFAVFTGLCAIAQGYWDLLIYRTIAGIGLGGEFGIGMALAIEAWPAKHRAKAASYVALGWQFGVLAAALLTPVLLPHIGWRGMFVVGIFPAFVAWYLRVRLHEPEIFSQKQTALSTQKISKLESFKLLVKDKATTKVSLGVVVLTSVQNFGYYGIMIWMPNFLSKQLGFSLTKSGLWTAVTVCGMMAGIWIFGRLADRIGRKPSFLLFQLGAVISIITYSQLTDPTAMLVAGAFLGMFVNGMMGGYGALMAEAYPTEARATAQNVLFNLGRAVGGFGPVVVGAVVSAYSFSIAIAFLAVIYVIDMVATVFLVPELKGKELS</sequence>
<dbReference type="InterPro" id="IPR036259">
    <property type="entry name" value="MFS_trans_sf"/>
</dbReference>
<feature type="transmembrane region" description="Helical" evidence="5">
    <location>
        <begin position="311"/>
        <end position="332"/>
    </location>
</feature>
<accession>A0A7M1NYR5</accession>
<evidence type="ECO:0000313" key="8">
    <source>
        <dbReference type="Proteomes" id="UP000595009"/>
    </source>
</evidence>
<dbReference type="Gene3D" id="1.20.1250.20">
    <property type="entry name" value="MFS general substrate transporter like domains"/>
    <property type="match status" value="2"/>
</dbReference>
<name>A0A7M1NYR5_HAEPA</name>
<evidence type="ECO:0000256" key="5">
    <source>
        <dbReference type="SAM" id="Phobius"/>
    </source>
</evidence>
<dbReference type="EMBL" id="CP063120">
    <property type="protein sequence ID" value="QOR18083.1"/>
    <property type="molecule type" value="Genomic_DNA"/>
</dbReference>
<dbReference type="GO" id="GO:0046943">
    <property type="term" value="F:carboxylic acid transmembrane transporter activity"/>
    <property type="evidence" value="ECO:0007669"/>
    <property type="project" value="TreeGrafter"/>
</dbReference>
<feature type="transmembrane region" description="Helical" evidence="5">
    <location>
        <begin position="258"/>
        <end position="276"/>
    </location>
</feature>
<feature type="transmembrane region" description="Helical" evidence="5">
    <location>
        <begin position="102"/>
        <end position="123"/>
    </location>
</feature>
<dbReference type="Proteomes" id="UP000595009">
    <property type="component" value="Chromosome"/>
</dbReference>
<feature type="domain" description="Major facilitator superfamily (MFS) profile" evidence="6">
    <location>
        <begin position="11"/>
        <end position="399"/>
    </location>
</feature>
<feature type="transmembrane region" description="Helical" evidence="5">
    <location>
        <begin position="161"/>
        <end position="180"/>
    </location>
</feature>
<dbReference type="PANTHER" id="PTHR23508">
    <property type="entry name" value="CARBOXYLIC ACID TRANSPORTER PROTEIN HOMOLOG"/>
    <property type="match status" value="1"/>
</dbReference>
<dbReference type="SUPFAM" id="SSF103473">
    <property type="entry name" value="MFS general substrate transporter"/>
    <property type="match status" value="1"/>
</dbReference>
<keyword evidence="2 5" id="KW-0812">Transmembrane</keyword>
<evidence type="ECO:0000256" key="3">
    <source>
        <dbReference type="ARBA" id="ARBA00022989"/>
    </source>
</evidence>
<protein>
    <submittedName>
        <fullName evidence="7">MFS transporter</fullName>
    </submittedName>
</protein>
<keyword evidence="4 5" id="KW-0472">Membrane</keyword>
<dbReference type="InterPro" id="IPR011701">
    <property type="entry name" value="MFS"/>
</dbReference>
<keyword evidence="3 5" id="KW-1133">Transmembrane helix</keyword>
<proteinExistence type="predicted"/>
<evidence type="ECO:0000256" key="2">
    <source>
        <dbReference type="ARBA" id="ARBA00022692"/>
    </source>
</evidence>
<feature type="transmembrane region" description="Helical" evidence="5">
    <location>
        <begin position="288"/>
        <end position="305"/>
    </location>
</feature>
<reference evidence="7 8" key="1">
    <citation type="submission" date="2020-10" db="EMBL/GenBank/DDBJ databases">
        <title>Genomic diversity and antimicrobial resistance of Haemophilus colonising the airways of young children with cystic fibrosis.</title>
        <authorList>
            <person name="Watts S.C."/>
            <person name="Judd L.M."/>
            <person name="Carzino R."/>
            <person name="Ranganathan S."/>
            <person name="Holt K.E."/>
        </authorList>
    </citation>
    <scope>NUCLEOTIDE SEQUENCE [LARGE SCALE GENOMIC DNA]</scope>
    <source>
        <strain evidence="7 8">M1C137_2</strain>
    </source>
</reference>
<dbReference type="RefSeq" id="WP_178164388.1">
    <property type="nucleotide sequence ID" value="NZ_CP063120.1"/>
</dbReference>
<feature type="transmembrane region" description="Helical" evidence="5">
    <location>
        <begin position="50"/>
        <end position="68"/>
    </location>
</feature>
<dbReference type="InterPro" id="IPR005829">
    <property type="entry name" value="Sugar_transporter_CS"/>
</dbReference>
<feature type="transmembrane region" description="Helical" evidence="5">
    <location>
        <begin position="135"/>
        <end position="155"/>
    </location>
</feature>
<evidence type="ECO:0000259" key="6">
    <source>
        <dbReference type="PROSITE" id="PS50850"/>
    </source>
</evidence>
<feature type="transmembrane region" description="Helical" evidence="5">
    <location>
        <begin position="77"/>
        <end position="96"/>
    </location>
</feature>
<feature type="transmembrane region" description="Helical" evidence="5">
    <location>
        <begin position="352"/>
        <end position="371"/>
    </location>
</feature>
<organism evidence="7 8">
    <name type="scientific">Haemophilus parainfluenzae</name>
    <dbReference type="NCBI Taxonomy" id="729"/>
    <lineage>
        <taxon>Bacteria</taxon>
        <taxon>Pseudomonadati</taxon>
        <taxon>Pseudomonadota</taxon>
        <taxon>Gammaproteobacteria</taxon>
        <taxon>Pasteurellales</taxon>
        <taxon>Pasteurellaceae</taxon>
        <taxon>Haemophilus</taxon>
    </lineage>
</organism>
<dbReference type="AlphaFoldDB" id="A0A7M1NYR5"/>
<comment type="subcellular location">
    <subcellularLocation>
        <location evidence="1">Membrane</location>
        <topology evidence="1">Multi-pass membrane protein</topology>
    </subcellularLocation>
</comment>
<evidence type="ECO:0000256" key="1">
    <source>
        <dbReference type="ARBA" id="ARBA00004141"/>
    </source>
</evidence>
<feature type="transmembrane region" description="Helical" evidence="5">
    <location>
        <begin position="12"/>
        <end position="38"/>
    </location>
</feature>
<dbReference type="CDD" id="cd17371">
    <property type="entry name" value="MFS_MucK"/>
    <property type="match status" value="1"/>
</dbReference>
<evidence type="ECO:0000256" key="4">
    <source>
        <dbReference type="ARBA" id="ARBA00023136"/>
    </source>
</evidence>
<dbReference type="PANTHER" id="PTHR23508:SF10">
    <property type="entry name" value="CARBOXYLIC ACID TRANSPORTER PROTEIN HOMOLOG"/>
    <property type="match status" value="1"/>
</dbReference>
<dbReference type="Pfam" id="PF07690">
    <property type="entry name" value="MFS_1"/>
    <property type="match status" value="1"/>
</dbReference>
<dbReference type="GO" id="GO:0005886">
    <property type="term" value="C:plasma membrane"/>
    <property type="evidence" value="ECO:0007669"/>
    <property type="project" value="TreeGrafter"/>
</dbReference>
<gene>
    <name evidence="7" type="ORF">INP94_04185</name>
</gene>